<evidence type="ECO:0000256" key="14">
    <source>
        <dbReference type="HAMAP-Rule" id="MF_01006"/>
    </source>
</evidence>
<organism evidence="15 16">
    <name type="scientific">Lysobacter stagni</name>
    <dbReference type="NCBI Taxonomy" id="3045172"/>
    <lineage>
        <taxon>Bacteria</taxon>
        <taxon>Pseudomonadati</taxon>
        <taxon>Pseudomonadota</taxon>
        <taxon>Gammaproteobacteria</taxon>
        <taxon>Lysobacterales</taxon>
        <taxon>Lysobacteraceae</taxon>
        <taxon>Lysobacter</taxon>
    </lineage>
</organism>
<dbReference type="PANTHER" id="PTHR30622">
    <property type="entry name" value="UNDECAPRENYL-DIPHOSPHATASE"/>
    <property type="match status" value="1"/>
</dbReference>
<evidence type="ECO:0000256" key="9">
    <source>
        <dbReference type="ARBA" id="ARBA00023136"/>
    </source>
</evidence>
<dbReference type="PANTHER" id="PTHR30622:SF3">
    <property type="entry name" value="UNDECAPRENYL-DIPHOSPHATASE"/>
    <property type="match status" value="1"/>
</dbReference>
<feature type="transmembrane region" description="Helical" evidence="14">
    <location>
        <begin position="232"/>
        <end position="250"/>
    </location>
</feature>
<proteinExistence type="inferred from homology"/>
<dbReference type="NCBIfam" id="NF001390">
    <property type="entry name" value="PRK00281.1-4"/>
    <property type="match status" value="1"/>
</dbReference>
<dbReference type="Pfam" id="PF02673">
    <property type="entry name" value="BacA"/>
    <property type="match status" value="1"/>
</dbReference>
<accession>A0ABT6XCX3</accession>
<comment type="subcellular location">
    <subcellularLocation>
        <location evidence="1 14">Cell membrane</location>
        <topology evidence="1 14">Multi-pass membrane protein</topology>
    </subcellularLocation>
</comment>
<feature type="transmembrane region" description="Helical" evidence="14">
    <location>
        <begin position="262"/>
        <end position="280"/>
    </location>
</feature>
<evidence type="ECO:0000256" key="3">
    <source>
        <dbReference type="ARBA" id="ARBA00012374"/>
    </source>
</evidence>
<evidence type="ECO:0000313" key="16">
    <source>
        <dbReference type="Proteomes" id="UP001321580"/>
    </source>
</evidence>
<evidence type="ECO:0000256" key="8">
    <source>
        <dbReference type="ARBA" id="ARBA00022989"/>
    </source>
</evidence>
<feature type="transmembrane region" description="Helical" evidence="14">
    <location>
        <begin position="155"/>
        <end position="174"/>
    </location>
</feature>
<dbReference type="GO" id="GO:0050380">
    <property type="term" value="F:undecaprenyl-diphosphatase activity"/>
    <property type="evidence" value="ECO:0007669"/>
    <property type="project" value="UniProtKB-EC"/>
</dbReference>
<evidence type="ECO:0000256" key="12">
    <source>
        <dbReference type="ARBA" id="ARBA00032932"/>
    </source>
</evidence>
<evidence type="ECO:0000256" key="1">
    <source>
        <dbReference type="ARBA" id="ARBA00004651"/>
    </source>
</evidence>
<keyword evidence="10 14" id="KW-0046">Antibiotic resistance</keyword>
<dbReference type="RefSeq" id="WP_283211474.1">
    <property type="nucleotide sequence ID" value="NZ_JASGBI010000001.1"/>
</dbReference>
<evidence type="ECO:0000256" key="11">
    <source>
        <dbReference type="ARBA" id="ARBA00032707"/>
    </source>
</evidence>
<keyword evidence="5 14" id="KW-1003">Cell membrane</keyword>
<comment type="function">
    <text evidence="14">Catalyzes the dephosphorylation of undecaprenyl diphosphate (UPP). Confers resistance to bacitracin.</text>
</comment>
<dbReference type="EC" id="3.6.1.27" evidence="3 14"/>
<keyword evidence="7 14" id="KW-0378">Hydrolase</keyword>
<feature type="transmembrane region" description="Helical" evidence="14">
    <location>
        <begin position="93"/>
        <end position="112"/>
    </location>
</feature>
<keyword evidence="9 14" id="KW-0472">Membrane</keyword>
<keyword evidence="14" id="KW-0573">Peptidoglycan synthesis</keyword>
<keyword evidence="14" id="KW-0961">Cell wall biogenesis/degradation</keyword>
<dbReference type="Proteomes" id="UP001321580">
    <property type="component" value="Unassembled WGS sequence"/>
</dbReference>
<evidence type="ECO:0000256" key="5">
    <source>
        <dbReference type="ARBA" id="ARBA00022475"/>
    </source>
</evidence>
<feature type="transmembrane region" description="Helical" evidence="14">
    <location>
        <begin position="124"/>
        <end position="143"/>
    </location>
</feature>
<evidence type="ECO:0000256" key="2">
    <source>
        <dbReference type="ARBA" id="ARBA00010621"/>
    </source>
</evidence>
<keyword evidence="16" id="KW-1185">Reference proteome</keyword>
<protein>
    <recommendedName>
        <fullName evidence="4 14">Undecaprenyl-diphosphatase</fullName>
        <ecNumber evidence="3 14">3.6.1.27</ecNumber>
    </recommendedName>
    <alternativeName>
        <fullName evidence="12 14">Bacitracin resistance protein</fullName>
    </alternativeName>
    <alternativeName>
        <fullName evidence="11 14">Undecaprenyl pyrophosphate phosphatase</fullName>
    </alternativeName>
</protein>
<evidence type="ECO:0000256" key="7">
    <source>
        <dbReference type="ARBA" id="ARBA00022801"/>
    </source>
</evidence>
<name>A0ABT6XCX3_9GAMM</name>
<comment type="similarity">
    <text evidence="2 14">Belongs to the UppP family.</text>
</comment>
<reference evidence="15 16" key="1">
    <citation type="submission" date="2023-05" db="EMBL/GenBank/DDBJ databases">
        <title>Lysobacter sp. strain LF1 Genome sequencing and assembly.</title>
        <authorList>
            <person name="Jung Y."/>
        </authorList>
    </citation>
    <scope>NUCLEOTIDE SEQUENCE [LARGE SCALE GENOMIC DNA]</scope>
    <source>
        <strain evidence="15 16">LF1</strain>
    </source>
</reference>
<comment type="miscellaneous">
    <text evidence="14">Bacitracin is thought to be involved in the inhibition of peptidoglycan synthesis by sequestering undecaprenyl diphosphate, thereby reducing the pool of lipid carrier available.</text>
</comment>
<evidence type="ECO:0000256" key="10">
    <source>
        <dbReference type="ARBA" id="ARBA00023251"/>
    </source>
</evidence>
<dbReference type="HAMAP" id="MF_01006">
    <property type="entry name" value="Undec_diphosphatase"/>
    <property type="match status" value="1"/>
</dbReference>
<sequence length="284" mass="30404">MTDLFAALLLGIIEGITEFLPISSTGHLLIAERWLGHRSDLFNISIQAGAILAVVLIYRQRLWDLAMGFLGRRALAEHSPAGMPMDAREARDYAFKLAVAFGITAVLGVIVKKLGFELPDEVTPIAWALVLGGVWMIAAEHFAAKRAAVLGERATITWTVAILVGIAQVVAGVFPGTSRSGATIFVALLAGTTSRAAATEFAFLVGIPTMFAATGYELLSVLHDGEAANEDWSALAVAFVASAITAFISVKWLLRYIQSHRFTAFAIYRFVLGAALLWLVPSGS</sequence>
<gene>
    <name evidence="14" type="primary">uppP</name>
    <name evidence="15" type="ORF">QLQ15_03560</name>
</gene>
<keyword evidence="6 14" id="KW-0812">Transmembrane</keyword>
<evidence type="ECO:0000256" key="13">
    <source>
        <dbReference type="ARBA" id="ARBA00047594"/>
    </source>
</evidence>
<dbReference type="EMBL" id="JASGBI010000001">
    <property type="protein sequence ID" value="MDI9237981.1"/>
    <property type="molecule type" value="Genomic_DNA"/>
</dbReference>
<evidence type="ECO:0000313" key="15">
    <source>
        <dbReference type="EMBL" id="MDI9237981.1"/>
    </source>
</evidence>
<evidence type="ECO:0000256" key="6">
    <source>
        <dbReference type="ARBA" id="ARBA00022692"/>
    </source>
</evidence>
<comment type="caution">
    <text evidence="15">The sequence shown here is derived from an EMBL/GenBank/DDBJ whole genome shotgun (WGS) entry which is preliminary data.</text>
</comment>
<dbReference type="InterPro" id="IPR003824">
    <property type="entry name" value="UppP"/>
</dbReference>
<keyword evidence="8 14" id="KW-1133">Transmembrane helix</keyword>
<comment type="catalytic activity">
    <reaction evidence="13 14">
        <text>di-trans,octa-cis-undecaprenyl diphosphate + H2O = di-trans,octa-cis-undecaprenyl phosphate + phosphate + H(+)</text>
        <dbReference type="Rhea" id="RHEA:28094"/>
        <dbReference type="ChEBI" id="CHEBI:15377"/>
        <dbReference type="ChEBI" id="CHEBI:15378"/>
        <dbReference type="ChEBI" id="CHEBI:43474"/>
        <dbReference type="ChEBI" id="CHEBI:58405"/>
        <dbReference type="ChEBI" id="CHEBI:60392"/>
        <dbReference type="EC" id="3.6.1.27"/>
    </reaction>
</comment>
<evidence type="ECO:0000256" key="4">
    <source>
        <dbReference type="ARBA" id="ARBA00021581"/>
    </source>
</evidence>
<keyword evidence="14" id="KW-0133">Cell shape</keyword>
<feature type="transmembrane region" description="Helical" evidence="14">
    <location>
        <begin position="41"/>
        <end position="58"/>
    </location>
</feature>